<reference evidence="1" key="1">
    <citation type="submission" date="2018-05" db="EMBL/GenBank/DDBJ databases">
        <authorList>
            <person name="Lanie J.A."/>
            <person name="Ng W.-L."/>
            <person name="Kazmierczak K.M."/>
            <person name="Andrzejewski T.M."/>
            <person name="Davidsen T.M."/>
            <person name="Wayne K.J."/>
            <person name="Tettelin H."/>
            <person name="Glass J.I."/>
            <person name="Rusch D."/>
            <person name="Podicherti R."/>
            <person name="Tsui H.-C.T."/>
            <person name="Winkler M.E."/>
        </authorList>
    </citation>
    <scope>NUCLEOTIDE SEQUENCE</scope>
</reference>
<dbReference type="AlphaFoldDB" id="A0A382X734"/>
<proteinExistence type="predicted"/>
<sequence>VGQKPIKWTNENKQKYKGIYELGLELEKIGLTDQLNNVCYFGKMGKNEFISEHADPNRGCNLVLPLTDSCIIQYKKIGTYKLEDYLNIDP</sequence>
<organism evidence="1">
    <name type="scientific">marine metagenome</name>
    <dbReference type="NCBI Taxonomy" id="408172"/>
    <lineage>
        <taxon>unclassified sequences</taxon>
        <taxon>metagenomes</taxon>
        <taxon>ecological metagenomes</taxon>
    </lineage>
</organism>
<protein>
    <submittedName>
        <fullName evidence="1">Uncharacterized protein</fullName>
    </submittedName>
</protein>
<name>A0A382X734_9ZZZZ</name>
<feature type="non-terminal residue" evidence="1">
    <location>
        <position position="90"/>
    </location>
</feature>
<dbReference type="EMBL" id="UINC01165010">
    <property type="protein sequence ID" value="SVD66158.1"/>
    <property type="molecule type" value="Genomic_DNA"/>
</dbReference>
<evidence type="ECO:0000313" key="1">
    <source>
        <dbReference type="EMBL" id="SVD66158.1"/>
    </source>
</evidence>
<feature type="non-terminal residue" evidence="1">
    <location>
        <position position="1"/>
    </location>
</feature>
<gene>
    <name evidence="1" type="ORF">METZ01_LOCUS419012</name>
</gene>
<accession>A0A382X734</accession>